<proteinExistence type="predicted"/>
<dbReference type="HOGENOM" id="CLU_2878655_0_0_10"/>
<dbReference type="KEGG" id="evi:Echvi_1662"/>
<gene>
    <name evidence="1" type="ordered locus">Echvi_1662</name>
</gene>
<dbReference type="EMBL" id="CP003346">
    <property type="protein sequence ID" value="AGA77927.1"/>
    <property type="molecule type" value="Genomic_DNA"/>
</dbReference>
<protein>
    <submittedName>
        <fullName evidence="1">Uncharacterized protein</fullName>
    </submittedName>
</protein>
<accession>L0FX94</accession>
<evidence type="ECO:0000313" key="1">
    <source>
        <dbReference type="EMBL" id="AGA77927.1"/>
    </source>
</evidence>
<sequence length="63" mass="7331">MCICNSTIPRCKRGIVEHVFEAYEILPQTRAFKATRTATYSFYVYDRYFCGNLVNVKTELLDA</sequence>
<dbReference type="Proteomes" id="UP000010796">
    <property type="component" value="Chromosome"/>
</dbReference>
<dbReference type="AlphaFoldDB" id="L0FX94"/>
<name>L0FX94_ECHVK</name>
<dbReference type="STRING" id="926556.Echvi_1662"/>
<reference evidence="2" key="1">
    <citation type="submission" date="2012-02" db="EMBL/GenBank/DDBJ databases">
        <title>The complete genome of Echinicola vietnamensis DSM 17526.</title>
        <authorList>
            <person name="Lucas S."/>
            <person name="Copeland A."/>
            <person name="Lapidus A."/>
            <person name="Glavina del Rio T."/>
            <person name="Dalin E."/>
            <person name="Tice H."/>
            <person name="Bruce D."/>
            <person name="Goodwin L."/>
            <person name="Pitluck S."/>
            <person name="Peters L."/>
            <person name="Ovchinnikova G."/>
            <person name="Teshima H."/>
            <person name="Kyrpides N."/>
            <person name="Mavromatis K."/>
            <person name="Ivanova N."/>
            <person name="Brettin T."/>
            <person name="Detter J.C."/>
            <person name="Han C."/>
            <person name="Larimer F."/>
            <person name="Land M."/>
            <person name="Hauser L."/>
            <person name="Markowitz V."/>
            <person name="Cheng J.-F."/>
            <person name="Hugenholtz P."/>
            <person name="Woyke T."/>
            <person name="Wu D."/>
            <person name="Brambilla E."/>
            <person name="Klenk H.-P."/>
            <person name="Eisen J.A."/>
        </authorList>
    </citation>
    <scope>NUCLEOTIDE SEQUENCE [LARGE SCALE GENOMIC DNA]</scope>
    <source>
        <strain evidence="2">DSM 17526 / LMG 23754 / KMM 6221</strain>
    </source>
</reference>
<organism evidence="1 2">
    <name type="scientific">Echinicola vietnamensis (strain DSM 17526 / LMG 23754 / KMM 6221)</name>
    <dbReference type="NCBI Taxonomy" id="926556"/>
    <lineage>
        <taxon>Bacteria</taxon>
        <taxon>Pseudomonadati</taxon>
        <taxon>Bacteroidota</taxon>
        <taxon>Cytophagia</taxon>
        <taxon>Cytophagales</taxon>
        <taxon>Cyclobacteriaceae</taxon>
        <taxon>Echinicola</taxon>
    </lineage>
</organism>
<evidence type="ECO:0000313" key="2">
    <source>
        <dbReference type="Proteomes" id="UP000010796"/>
    </source>
</evidence>
<keyword evidence="2" id="KW-1185">Reference proteome</keyword>